<name>A0A151N3V7_ALLMI</name>
<dbReference type="eggNOG" id="ENOG502RYAB">
    <property type="taxonomic scope" value="Eukaryota"/>
</dbReference>
<protein>
    <recommendedName>
        <fullName evidence="4">MAPK-interacting and spindle-stabilizing protein-like</fullName>
    </recommendedName>
    <alternativeName>
        <fullName evidence="5">Mitogen-activated protein kinase 1-interacting protein 1-like</fullName>
    </alternativeName>
</protein>
<dbReference type="Pfam" id="PF15822">
    <property type="entry name" value="MISS"/>
    <property type="match status" value="1"/>
</dbReference>
<organism evidence="7 8">
    <name type="scientific">Alligator mississippiensis</name>
    <name type="common">American alligator</name>
    <dbReference type="NCBI Taxonomy" id="8496"/>
    <lineage>
        <taxon>Eukaryota</taxon>
        <taxon>Metazoa</taxon>
        <taxon>Chordata</taxon>
        <taxon>Craniata</taxon>
        <taxon>Vertebrata</taxon>
        <taxon>Euteleostomi</taxon>
        <taxon>Archelosauria</taxon>
        <taxon>Archosauria</taxon>
        <taxon>Crocodylia</taxon>
        <taxon>Alligatoridae</taxon>
        <taxon>Alligatorinae</taxon>
        <taxon>Alligator</taxon>
    </lineage>
</organism>
<sequence length="159" mass="17155">MSGADDFSLADALPDQSPAKASKVSNTKPSQQPGQPPQGWPASNPWNNPSAPPAVPSGLPPNTSASNVPFGPPPTGIAVCSCWCSINAWWPPSLPLNTCWATKYLTFGVVKSTRLLYMNFELLLYPSVMHQSTNCTRMGNSNPEQRNQGEGDYTESQKF</sequence>
<evidence type="ECO:0000256" key="4">
    <source>
        <dbReference type="ARBA" id="ARBA00040440"/>
    </source>
</evidence>
<evidence type="ECO:0000313" key="7">
    <source>
        <dbReference type="EMBL" id="KYO31315.1"/>
    </source>
</evidence>
<evidence type="ECO:0000256" key="1">
    <source>
        <dbReference type="ARBA" id="ARBA00007272"/>
    </source>
</evidence>
<dbReference type="PANTHER" id="PTHR35973:SF1">
    <property type="entry name" value="MAPK-INTERACTING AND SPINDLE-STABILIZING PROTEIN-LIKE"/>
    <property type="match status" value="1"/>
</dbReference>
<comment type="similarity">
    <text evidence="1">Belongs to the MISS family.</text>
</comment>
<dbReference type="PANTHER" id="PTHR35973">
    <property type="entry name" value="MAPK-INTERACTING AND SPINDLE-STABILIZING PROTEIN-LIKE"/>
    <property type="match status" value="1"/>
</dbReference>
<dbReference type="STRING" id="8496.A0A151N3V7"/>
<gene>
    <name evidence="7" type="primary">MAPK1IP1L</name>
    <name evidence="7" type="ORF">Y1Q_0002558</name>
</gene>
<dbReference type="Proteomes" id="UP000050525">
    <property type="component" value="Unassembled WGS sequence"/>
</dbReference>
<dbReference type="InterPro" id="IPR031653">
    <property type="entry name" value="MISS"/>
</dbReference>
<proteinExistence type="inferred from homology"/>
<feature type="region of interest" description="Disordered" evidence="6">
    <location>
        <begin position="135"/>
        <end position="159"/>
    </location>
</feature>
<feature type="compositionally biased region" description="Low complexity" evidence="6">
    <location>
        <begin position="40"/>
        <end position="49"/>
    </location>
</feature>
<keyword evidence="8" id="KW-1185">Reference proteome</keyword>
<keyword evidence="2" id="KW-0597">Phosphoprotein</keyword>
<feature type="region of interest" description="Disordered" evidence="6">
    <location>
        <begin position="1"/>
        <end position="70"/>
    </location>
</feature>
<evidence type="ECO:0000313" key="8">
    <source>
        <dbReference type="Proteomes" id="UP000050525"/>
    </source>
</evidence>
<evidence type="ECO:0000256" key="5">
    <source>
        <dbReference type="ARBA" id="ARBA00041549"/>
    </source>
</evidence>
<accession>A0A151N3V7</accession>
<evidence type="ECO:0000256" key="6">
    <source>
        <dbReference type="SAM" id="MobiDB-lite"/>
    </source>
</evidence>
<evidence type="ECO:0000256" key="3">
    <source>
        <dbReference type="ARBA" id="ARBA00022990"/>
    </source>
</evidence>
<dbReference type="EMBL" id="AKHW03004091">
    <property type="protein sequence ID" value="KYO31315.1"/>
    <property type="molecule type" value="Genomic_DNA"/>
</dbReference>
<comment type="caution">
    <text evidence="7">The sequence shown here is derived from an EMBL/GenBank/DDBJ whole genome shotgun (WGS) entry which is preliminary data.</text>
</comment>
<keyword evidence="3" id="KW-0007">Acetylation</keyword>
<dbReference type="AlphaFoldDB" id="A0A151N3V7"/>
<feature type="compositionally biased region" description="Pro residues" evidence="6">
    <location>
        <begin position="50"/>
        <end position="59"/>
    </location>
</feature>
<evidence type="ECO:0000256" key="2">
    <source>
        <dbReference type="ARBA" id="ARBA00022553"/>
    </source>
</evidence>
<reference evidence="7 8" key="1">
    <citation type="journal article" date="2012" name="Genome Biol.">
        <title>Sequencing three crocodilian genomes to illuminate the evolution of archosaurs and amniotes.</title>
        <authorList>
            <person name="St John J.A."/>
            <person name="Braun E.L."/>
            <person name="Isberg S.R."/>
            <person name="Miles L.G."/>
            <person name="Chong A.Y."/>
            <person name="Gongora J."/>
            <person name="Dalzell P."/>
            <person name="Moran C."/>
            <person name="Bed'hom B."/>
            <person name="Abzhanov A."/>
            <person name="Burgess S.C."/>
            <person name="Cooksey A.M."/>
            <person name="Castoe T.A."/>
            <person name="Crawford N.G."/>
            <person name="Densmore L.D."/>
            <person name="Drew J.C."/>
            <person name="Edwards S.V."/>
            <person name="Faircloth B.C."/>
            <person name="Fujita M.K."/>
            <person name="Greenwold M.J."/>
            <person name="Hoffmann F.G."/>
            <person name="Howard J.M."/>
            <person name="Iguchi T."/>
            <person name="Janes D.E."/>
            <person name="Khan S.Y."/>
            <person name="Kohno S."/>
            <person name="de Koning A.J."/>
            <person name="Lance S.L."/>
            <person name="McCarthy F.M."/>
            <person name="McCormack J.E."/>
            <person name="Merchant M.E."/>
            <person name="Peterson D.G."/>
            <person name="Pollock D.D."/>
            <person name="Pourmand N."/>
            <person name="Raney B.J."/>
            <person name="Roessler K.A."/>
            <person name="Sanford J.R."/>
            <person name="Sawyer R.H."/>
            <person name="Schmidt C.J."/>
            <person name="Triplett E.W."/>
            <person name="Tuberville T.D."/>
            <person name="Venegas-Anaya M."/>
            <person name="Howard J.T."/>
            <person name="Jarvis E.D."/>
            <person name="Guillette L.J.Jr."/>
            <person name="Glenn T.C."/>
            <person name="Green R.E."/>
            <person name="Ray D.A."/>
        </authorList>
    </citation>
    <scope>NUCLEOTIDE SEQUENCE [LARGE SCALE GENOMIC DNA]</scope>
    <source>
        <strain evidence="7">KSC_2009_1</strain>
    </source>
</reference>